<dbReference type="InterPro" id="IPR013324">
    <property type="entry name" value="RNA_pol_sigma_r3/r4-like"/>
</dbReference>
<comment type="similarity">
    <text evidence="1">Belongs to the sigma-70 factor family. ECF subfamily.</text>
</comment>
<dbReference type="Gene3D" id="1.10.1740.10">
    <property type="match status" value="1"/>
</dbReference>
<dbReference type="Proteomes" id="UP000619260">
    <property type="component" value="Unassembled WGS sequence"/>
</dbReference>
<organism evidence="7 8">
    <name type="scientific">Virgisporangium aliadipatigenens</name>
    <dbReference type="NCBI Taxonomy" id="741659"/>
    <lineage>
        <taxon>Bacteria</taxon>
        <taxon>Bacillati</taxon>
        <taxon>Actinomycetota</taxon>
        <taxon>Actinomycetes</taxon>
        <taxon>Micromonosporales</taxon>
        <taxon>Micromonosporaceae</taxon>
        <taxon>Virgisporangium</taxon>
    </lineage>
</organism>
<feature type="domain" description="RNA polymerase sigma factor 70 region 4 type 2" evidence="6">
    <location>
        <begin position="86"/>
        <end position="137"/>
    </location>
</feature>
<evidence type="ECO:0000313" key="7">
    <source>
        <dbReference type="EMBL" id="GIJ43829.1"/>
    </source>
</evidence>
<sequence length="147" mass="16263">MDRTAVEEEYVEYVTARADGLRRLAFALTGDPDLADALVQSTVTDLYVHWRRARSAPDLDADVRSALVRSWVRGRRRVVGRASADSVRAAMQRLPRRVQAVLVLRFGLGMSVDATAATLRCTDRAVRRRAARGLEALRAHLGDPPPA</sequence>
<evidence type="ECO:0000259" key="6">
    <source>
        <dbReference type="Pfam" id="PF08281"/>
    </source>
</evidence>
<dbReference type="AlphaFoldDB" id="A0A8J3YET4"/>
<comment type="caution">
    <text evidence="7">The sequence shown here is derived from an EMBL/GenBank/DDBJ whole genome shotgun (WGS) entry which is preliminary data.</text>
</comment>
<dbReference type="SUPFAM" id="SSF88659">
    <property type="entry name" value="Sigma3 and sigma4 domains of RNA polymerase sigma factors"/>
    <property type="match status" value="1"/>
</dbReference>
<evidence type="ECO:0000256" key="1">
    <source>
        <dbReference type="ARBA" id="ARBA00010641"/>
    </source>
</evidence>
<proteinExistence type="inferred from homology"/>
<dbReference type="Pfam" id="PF08281">
    <property type="entry name" value="Sigma70_r4_2"/>
    <property type="match status" value="1"/>
</dbReference>
<dbReference type="InterPro" id="IPR013325">
    <property type="entry name" value="RNA_pol_sigma_r2"/>
</dbReference>
<dbReference type="InterPro" id="IPR036388">
    <property type="entry name" value="WH-like_DNA-bd_sf"/>
</dbReference>
<keyword evidence="2" id="KW-0805">Transcription regulation</keyword>
<name>A0A8J3YET4_9ACTN</name>
<evidence type="ECO:0000256" key="2">
    <source>
        <dbReference type="ARBA" id="ARBA00023015"/>
    </source>
</evidence>
<dbReference type="GO" id="GO:0003677">
    <property type="term" value="F:DNA binding"/>
    <property type="evidence" value="ECO:0007669"/>
    <property type="project" value="UniProtKB-KW"/>
</dbReference>
<dbReference type="PANTHER" id="PTHR43133">
    <property type="entry name" value="RNA POLYMERASE ECF-TYPE SIGMA FACTO"/>
    <property type="match status" value="1"/>
</dbReference>
<reference evidence="7" key="1">
    <citation type="submission" date="2021-01" db="EMBL/GenBank/DDBJ databases">
        <title>Whole genome shotgun sequence of Virgisporangium aliadipatigenens NBRC 105644.</title>
        <authorList>
            <person name="Komaki H."/>
            <person name="Tamura T."/>
        </authorList>
    </citation>
    <scope>NUCLEOTIDE SEQUENCE</scope>
    <source>
        <strain evidence="7">NBRC 105644</strain>
    </source>
</reference>
<keyword evidence="8" id="KW-1185">Reference proteome</keyword>
<dbReference type="GO" id="GO:0016987">
    <property type="term" value="F:sigma factor activity"/>
    <property type="evidence" value="ECO:0007669"/>
    <property type="project" value="UniProtKB-KW"/>
</dbReference>
<dbReference type="SUPFAM" id="SSF88946">
    <property type="entry name" value="Sigma2 domain of RNA polymerase sigma factors"/>
    <property type="match status" value="1"/>
</dbReference>
<dbReference type="Gene3D" id="1.10.10.10">
    <property type="entry name" value="Winged helix-like DNA-binding domain superfamily/Winged helix DNA-binding domain"/>
    <property type="match status" value="1"/>
</dbReference>
<dbReference type="RefSeq" id="WP_203897369.1">
    <property type="nucleotide sequence ID" value="NZ_BOPF01000002.1"/>
</dbReference>
<keyword evidence="5" id="KW-0804">Transcription</keyword>
<evidence type="ECO:0000256" key="5">
    <source>
        <dbReference type="ARBA" id="ARBA00023163"/>
    </source>
</evidence>
<evidence type="ECO:0000256" key="3">
    <source>
        <dbReference type="ARBA" id="ARBA00023082"/>
    </source>
</evidence>
<dbReference type="GO" id="GO:0006352">
    <property type="term" value="P:DNA-templated transcription initiation"/>
    <property type="evidence" value="ECO:0007669"/>
    <property type="project" value="InterPro"/>
</dbReference>
<protein>
    <submittedName>
        <fullName evidence="7">RNA polymerase sigma24 factor</fullName>
    </submittedName>
</protein>
<accession>A0A8J3YET4</accession>
<evidence type="ECO:0000313" key="8">
    <source>
        <dbReference type="Proteomes" id="UP000619260"/>
    </source>
</evidence>
<dbReference type="InterPro" id="IPR013249">
    <property type="entry name" value="RNA_pol_sigma70_r4_t2"/>
</dbReference>
<evidence type="ECO:0000256" key="4">
    <source>
        <dbReference type="ARBA" id="ARBA00023125"/>
    </source>
</evidence>
<gene>
    <name evidence="7" type="ORF">Val02_07150</name>
</gene>
<keyword evidence="3" id="KW-0731">Sigma factor</keyword>
<dbReference type="PANTHER" id="PTHR43133:SF50">
    <property type="entry name" value="ECF RNA POLYMERASE SIGMA FACTOR SIGM"/>
    <property type="match status" value="1"/>
</dbReference>
<dbReference type="InterPro" id="IPR039425">
    <property type="entry name" value="RNA_pol_sigma-70-like"/>
</dbReference>
<keyword evidence="4" id="KW-0238">DNA-binding</keyword>
<dbReference type="EMBL" id="BOPF01000002">
    <property type="protein sequence ID" value="GIJ43829.1"/>
    <property type="molecule type" value="Genomic_DNA"/>
</dbReference>